<protein>
    <recommendedName>
        <fullName evidence="5">PLC-like phosphodiesterase</fullName>
    </recommendedName>
</protein>
<evidence type="ECO:0008006" key="5">
    <source>
        <dbReference type="Google" id="ProtNLM"/>
    </source>
</evidence>
<dbReference type="InterPro" id="IPR017946">
    <property type="entry name" value="PLC-like_Pdiesterase_TIM-brl"/>
</dbReference>
<feature type="compositionally biased region" description="Low complexity" evidence="1">
    <location>
        <begin position="383"/>
        <end position="398"/>
    </location>
</feature>
<accession>A0ABR1PCW6</accession>
<feature type="region of interest" description="Disordered" evidence="1">
    <location>
        <begin position="378"/>
        <end position="398"/>
    </location>
</feature>
<feature type="chain" id="PRO_5046262367" description="PLC-like phosphodiesterase" evidence="2">
    <location>
        <begin position="22"/>
        <end position="416"/>
    </location>
</feature>
<feature type="compositionally biased region" description="Polar residues" evidence="1">
    <location>
        <begin position="23"/>
        <end position="33"/>
    </location>
</feature>
<evidence type="ECO:0000313" key="3">
    <source>
        <dbReference type="EMBL" id="KAK7733215.1"/>
    </source>
</evidence>
<proteinExistence type="predicted"/>
<evidence type="ECO:0000256" key="1">
    <source>
        <dbReference type="SAM" id="MobiDB-lite"/>
    </source>
</evidence>
<sequence>MKSTILSTVAFALSLTASVYSLPSPQNNGQWDPSQYGDGSSGSGGSGGGGSGTWGASSTSSWENAVATATSAVSNAASTAVSAATSTSTVACNNSPDLCSRQYSNVTHMGAHDAAFLRDSSTDNSVAGNQYYNATKALNAGIRLLSLQVHNSNGTLELCHTTCTLLDAGTLEDFLVKIKTWMDENPNEVVTLLIVNSDDEDVASFGKVYESSNISSYGYTPATVSASNTWPTLQTMIDDGTRLVTFIATVTYSTTYPYLLNEWDFVFETAYEVTSLAGLNCTIDRPSGLSDASSAISSGYLPLMNHFVYQSITSSIEVPNVEIIDTTNSPNTSTVGALGQSAYKCNSEWGTAPVFALVDFYSEGPAIDTADNLNGITAEGRSDSSSATSDASSGIGSAGAKTGALVAFLAAAVLIF</sequence>
<dbReference type="EMBL" id="JAKNSF020000018">
    <property type="protein sequence ID" value="KAK7733215.1"/>
    <property type="molecule type" value="Genomic_DNA"/>
</dbReference>
<comment type="caution">
    <text evidence="3">The sequence shown here is derived from an EMBL/GenBank/DDBJ whole genome shotgun (WGS) entry which is preliminary data.</text>
</comment>
<feature type="compositionally biased region" description="Gly residues" evidence="1">
    <location>
        <begin position="39"/>
        <end position="53"/>
    </location>
</feature>
<reference evidence="3 4" key="1">
    <citation type="submission" date="2024-02" db="EMBL/GenBank/DDBJ databases">
        <title>De novo assembly and annotation of 12 fungi associated with fruit tree decline syndrome in Ontario, Canada.</title>
        <authorList>
            <person name="Sulman M."/>
            <person name="Ellouze W."/>
            <person name="Ilyukhin E."/>
        </authorList>
    </citation>
    <scope>NUCLEOTIDE SEQUENCE [LARGE SCALE GENOMIC DNA]</scope>
    <source>
        <strain evidence="3 4">M169</strain>
    </source>
</reference>
<dbReference type="PANTHER" id="PTHR13593:SF80">
    <property type="entry name" value="PLC-LIKE PHOSPHODIESTERASE"/>
    <property type="match status" value="1"/>
</dbReference>
<evidence type="ECO:0000313" key="4">
    <source>
        <dbReference type="Proteomes" id="UP001430848"/>
    </source>
</evidence>
<dbReference type="SUPFAM" id="SSF51695">
    <property type="entry name" value="PLC-like phosphodiesterases"/>
    <property type="match status" value="1"/>
</dbReference>
<evidence type="ECO:0000256" key="2">
    <source>
        <dbReference type="SAM" id="SignalP"/>
    </source>
</evidence>
<dbReference type="Gene3D" id="3.20.20.190">
    <property type="entry name" value="Phosphatidylinositol (PI) phosphodiesterase"/>
    <property type="match status" value="1"/>
</dbReference>
<dbReference type="Proteomes" id="UP001430848">
    <property type="component" value="Unassembled WGS sequence"/>
</dbReference>
<keyword evidence="2" id="KW-0732">Signal</keyword>
<feature type="region of interest" description="Disordered" evidence="1">
    <location>
        <begin position="23"/>
        <end position="59"/>
    </location>
</feature>
<dbReference type="InterPro" id="IPR051057">
    <property type="entry name" value="PI-PLC_domain"/>
</dbReference>
<name>A0ABR1PCW6_DIAER</name>
<organism evidence="3 4">
    <name type="scientific">Diaporthe eres</name>
    <name type="common">Phomopsis oblonga</name>
    <dbReference type="NCBI Taxonomy" id="83184"/>
    <lineage>
        <taxon>Eukaryota</taxon>
        <taxon>Fungi</taxon>
        <taxon>Dikarya</taxon>
        <taxon>Ascomycota</taxon>
        <taxon>Pezizomycotina</taxon>
        <taxon>Sordariomycetes</taxon>
        <taxon>Sordariomycetidae</taxon>
        <taxon>Diaporthales</taxon>
        <taxon>Diaporthaceae</taxon>
        <taxon>Diaporthe</taxon>
        <taxon>Diaporthe eres species complex</taxon>
    </lineage>
</organism>
<keyword evidence="4" id="KW-1185">Reference proteome</keyword>
<feature type="signal peptide" evidence="2">
    <location>
        <begin position="1"/>
        <end position="21"/>
    </location>
</feature>
<dbReference type="PANTHER" id="PTHR13593">
    <property type="match status" value="1"/>
</dbReference>
<dbReference type="Pfam" id="PF26146">
    <property type="entry name" value="PI-PLC_X"/>
    <property type="match status" value="1"/>
</dbReference>
<gene>
    <name evidence="3" type="ORF">SLS63_004744</name>
</gene>